<organism evidence="2 3">
    <name type="scientific">Coptis chinensis</name>
    <dbReference type="NCBI Taxonomy" id="261450"/>
    <lineage>
        <taxon>Eukaryota</taxon>
        <taxon>Viridiplantae</taxon>
        <taxon>Streptophyta</taxon>
        <taxon>Embryophyta</taxon>
        <taxon>Tracheophyta</taxon>
        <taxon>Spermatophyta</taxon>
        <taxon>Magnoliopsida</taxon>
        <taxon>Ranunculales</taxon>
        <taxon>Ranunculaceae</taxon>
        <taxon>Coptidoideae</taxon>
        <taxon>Coptis</taxon>
    </lineage>
</organism>
<name>A0A835IY66_9MAGN</name>
<proteinExistence type="predicted"/>
<gene>
    <name evidence="2" type="ORF">IFM89_024332</name>
</gene>
<sequence>MHSPEISVIHNEESQFPWPTAPPRPTRFEYPPTATGIPVNSNPLSNNNNGTTVSVVSKHPVPWSTGFCNCFDDISTCCLTCCCPCITFGRIAEMVDRGGTCWHGNMERQKRLDAMAPVAQGGMRR</sequence>
<dbReference type="NCBIfam" id="TIGR01571">
    <property type="entry name" value="A_thal_Cys_rich"/>
    <property type="match status" value="1"/>
</dbReference>
<dbReference type="AlphaFoldDB" id="A0A835IY66"/>
<dbReference type="OrthoDB" id="1045822at2759"/>
<protein>
    <submittedName>
        <fullName evidence="2">Uncharacterized protein</fullName>
    </submittedName>
</protein>
<dbReference type="InterPro" id="IPR006461">
    <property type="entry name" value="PLAC_motif_containing"/>
</dbReference>
<accession>A0A835IY66</accession>
<dbReference type="Pfam" id="PF04749">
    <property type="entry name" value="PLAC8"/>
    <property type="match status" value="1"/>
</dbReference>
<evidence type="ECO:0000313" key="2">
    <source>
        <dbReference type="EMBL" id="KAF9625559.1"/>
    </source>
</evidence>
<comment type="caution">
    <text evidence="2">The sequence shown here is derived from an EMBL/GenBank/DDBJ whole genome shotgun (WGS) entry which is preliminary data.</text>
</comment>
<dbReference type="Proteomes" id="UP000631114">
    <property type="component" value="Unassembled WGS sequence"/>
</dbReference>
<keyword evidence="3" id="KW-1185">Reference proteome</keyword>
<evidence type="ECO:0000256" key="1">
    <source>
        <dbReference type="SAM" id="MobiDB-lite"/>
    </source>
</evidence>
<evidence type="ECO:0000313" key="3">
    <source>
        <dbReference type="Proteomes" id="UP000631114"/>
    </source>
</evidence>
<dbReference type="PANTHER" id="PTHR15907">
    <property type="entry name" value="DUF614 FAMILY PROTEIN-RELATED"/>
    <property type="match status" value="1"/>
</dbReference>
<reference evidence="2 3" key="1">
    <citation type="submission" date="2020-10" db="EMBL/GenBank/DDBJ databases">
        <title>The Coptis chinensis genome and diversification of protoberbering-type alkaloids.</title>
        <authorList>
            <person name="Wang B."/>
            <person name="Shu S."/>
            <person name="Song C."/>
            <person name="Liu Y."/>
        </authorList>
    </citation>
    <scope>NUCLEOTIDE SEQUENCE [LARGE SCALE GENOMIC DNA]</scope>
    <source>
        <strain evidence="2">HL-2020</strain>
        <tissue evidence="2">Leaf</tissue>
    </source>
</reference>
<feature type="region of interest" description="Disordered" evidence="1">
    <location>
        <begin position="15"/>
        <end position="46"/>
    </location>
</feature>
<dbReference type="EMBL" id="JADFTS010000001">
    <property type="protein sequence ID" value="KAF9625559.1"/>
    <property type="molecule type" value="Genomic_DNA"/>
</dbReference>